<dbReference type="Proteomes" id="UP000002484">
    <property type="component" value="Chromosome"/>
</dbReference>
<dbReference type="EMBL" id="CP002299">
    <property type="protein sequence ID" value="ADP83782.1"/>
    <property type="molecule type" value="Genomic_DNA"/>
</dbReference>
<gene>
    <name evidence="10" type="ordered locus">FraEuI1c_5798</name>
</gene>
<evidence type="ECO:0000259" key="9">
    <source>
        <dbReference type="Pfam" id="PF02706"/>
    </source>
</evidence>
<dbReference type="STRING" id="298654.FraEuI1c_5798"/>
<dbReference type="InterPro" id="IPR027417">
    <property type="entry name" value="P-loop_NTPase"/>
</dbReference>
<evidence type="ECO:0000256" key="8">
    <source>
        <dbReference type="ARBA" id="ARBA00023136"/>
    </source>
</evidence>
<dbReference type="PANTHER" id="PTHR32309:SF31">
    <property type="entry name" value="CAPSULAR EXOPOLYSACCHARIDE FAMILY"/>
    <property type="match status" value="1"/>
</dbReference>
<evidence type="ECO:0000256" key="3">
    <source>
        <dbReference type="ARBA" id="ARBA00022475"/>
    </source>
</evidence>
<accession>E3IX10</accession>
<evidence type="ECO:0000313" key="10">
    <source>
        <dbReference type="EMBL" id="ADP83782.1"/>
    </source>
</evidence>
<keyword evidence="4" id="KW-0812">Transmembrane</keyword>
<evidence type="ECO:0000256" key="1">
    <source>
        <dbReference type="ARBA" id="ARBA00004651"/>
    </source>
</evidence>
<evidence type="ECO:0000256" key="4">
    <source>
        <dbReference type="ARBA" id="ARBA00022692"/>
    </source>
</evidence>
<comment type="subcellular location">
    <subcellularLocation>
        <location evidence="1">Cell membrane</location>
        <topology evidence="1">Multi-pass membrane protein</topology>
    </subcellularLocation>
</comment>
<evidence type="ECO:0000256" key="2">
    <source>
        <dbReference type="ARBA" id="ARBA00006683"/>
    </source>
</evidence>
<organism evidence="10 11">
    <name type="scientific">Pseudofrankia inefficax (strain DSM 45817 / CECT 9037 / DDB 130130 / EuI1c)</name>
    <name type="common">Frankia inefficax</name>
    <dbReference type="NCBI Taxonomy" id="298654"/>
    <lineage>
        <taxon>Bacteria</taxon>
        <taxon>Bacillati</taxon>
        <taxon>Actinomycetota</taxon>
        <taxon>Actinomycetes</taxon>
        <taxon>Frankiales</taxon>
        <taxon>Frankiaceae</taxon>
        <taxon>Pseudofrankia</taxon>
    </lineage>
</organism>
<dbReference type="InParanoid" id="E3IX10"/>
<dbReference type="GO" id="GO:0005886">
    <property type="term" value="C:plasma membrane"/>
    <property type="evidence" value="ECO:0007669"/>
    <property type="project" value="UniProtKB-SubCell"/>
</dbReference>
<evidence type="ECO:0000313" key="11">
    <source>
        <dbReference type="Proteomes" id="UP000002484"/>
    </source>
</evidence>
<dbReference type="EC" id="2.7.10.2" evidence="10"/>
<dbReference type="GO" id="GO:0004715">
    <property type="term" value="F:non-membrane spanning protein tyrosine kinase activity"/>
    <property type="evidence" value="ECO:0007669"/>
    <property type="project" value="UniProtKB-EC"/>
</dbReference>
<comment type="similarity">
    <text evidence="2">Belongs to the CpsC/CapA family.</text>
</comment>
<protein>
    <submittedName>
        <fullName evidence="10">Capsular exopolysaccharide family</fullName>
        <ecNumber evidence="10">2.7.10.2</ecNumber>
    </submittedName>
</protein>
<keyword evidence="7" id="KW-1133">Transmembrane helix</keyword>
<dbReference type="PANTHER" id="PTHR32309">
    <property type="entry name" value="TYROSINE-PROTEIN KINASE"/>
    <property type="match status" value="1"/>
</dbReference>
<dbReference type="RefSeq" id="WP_013426900.1">
    <property type="nucleotide sequence ID" value="NC_014666.1"/>
</dbReference>
<keyword evidence="3" id="KW-1003">Cell membrane</keyword>
<keyword evidence="8" id="KW-0472">Membrane</keyword>
<dbReference type="eggNOG" id="COG0489">
    <property type="taxonomic scope" value="Bacteria"/>
</dbReference>
<dbReference type="CDD" id="cd05387">
    <property type="entry name" value="BY-kinase"/>
    <property type="match status" value="1"/>
</dbReference>
<keyword evidence="5" id="KW-0547">Nucleotide-binding</keyword>
<evidence type="ECO:0000256" key="5">
    <source>
        <dbReference type="ARBA" id="ARBA00022741"/>
    </source>
</evidence>
<dbReference type="AlphaFoldDB" id="E3IX10"/>
<keyword evidence="11" id="KW-1185">Reference proteome</keyword>
<dbReference type="Gene3D" id="3.40.50.300">
    <property type="entry name" value="P-loop containing nucleotide triphosphate hydrolases"/>
    <property type="match status" value="1"/>
</dbReference>
<dbReference type="InterPro" id="IPR005702">
    <property type="entry name" value="Wzc-like_C"/>
</dbReference>
<dbReference type="InterPro" id="IPR050445">
    <property type="entry name" value="Bact_polysacc_biosynth/exp"/>
</dbReference>
<dbReference type="eggNOG" id="COG3944">
    <property type="taxonomic scope" value="Bacteria"/>
</dbReference>
<dbReference type="OrthoDB" id="9812433at2"/>
<dbReference type="Pfam" id="PF02706">
    <property type="entry name" value="Wzz"/>
    <property type="match status" value="1"/>
</dbReference>
<feature type="domain" description="Polysaccharide chain length determinant N-terminal" evidence="9">
    <location>
        <begin position="2"/>
        <end position="87"/>
    </location>
</feature>
<dbReference type="HOGENOM" id="CLU_009912_4_1_11"/>
<dbReference type="SUPFAM" id="SSF52540">
    <property type="entry name" value="P-loop containing nucleoside triphosphate hydrolases"/>
    <property type="match status" value="1"/>
</dbReference>
<evidence type="ECO:0000256" key="7">
    <source>
        <dbReference type="ARBA" id="ARBA00022989"/>
    </source>
</evidence>
<dbReference type="KEGG" id="fri:FraEuI1c_5798"/>
<dbReference type="InterPro" id="IPR003856">
    <property type="entry name" value="LPS_length_determ_N"/>
</dbReference>
<keyword evidence="10" id="KW-0808">Transferase</keyword>
<keyword evidence="6" id="KW-0067">ATP-binding</keyword>
<reference evidence="10 11" key="1">
    <citation type="submission" date="2010-10" db="EMBL/GenBank/DDBJ databases">
        <title>Complete sequence of Frankia sp. EuI1c.</title>
        <authorList>
            <consortium name="US DOE Joint Genome Institute"/>
            <person name="Lucas S."/>
            <person name="Copeland A."/>
            <person name="Lapidus A."/>
            <person name="Cheng J.-F."/>
            <person name="Bruce D."/>
            <person name="Goodwin L."/>
            <person name="Pitluck S."/>
            <person name="Chertkov O."/>
            <person name="Detter J.C."/>
            <person name="Han C."/>
            <person name="Tapia R."/>
            <person name="Land M."/>
            <person name="Hauser L."/>
            <person name="Jeffries C."/>
            <person name="Kyrpides N."/>
            <person name="Ivanova N."/>
            <person name="Mikhailova N."/>
            <person name="Beauchemin N."/>
            <person name="Sen A."/>
            <person name="Sur S.A."/>
            <person name="Gtari M."/>
            <person name="Wall L."/>
            <person name="Tisa L."/>
            <person name="Woyke T."/>
        </authorList>
    </citation>
    <scope>NUCLEOTIDE SEQUENCE [LARGE SCALE GENOMIC DNA]</scope>
    <source>
        <strain evidence="11">DSM 45817 / CECT 9037 / EuI1c</strain>
    </source>
</reference>
<evidence type="ECO:0000256" key="6">
    <source>
        <dbReference type="ARBA" id="ARBA00022840"/>
    </source>
</evidence>
<proteinExistence type="inferred from homology"/>
<name>E3IX10_PSEI1</name>
<sequence length="545" mass="56311">MELRVYARVLRRGWLLVLTLTAAGGLLAAVVTWQATRMYAATVTMVVSTAGGGSTDLSADEGGQLSAQRVRSYAKLVASDRVAAAVIGRLHLTESPDLLRSRIVTQAVPDTLLLRVSVRDSSAPRAERLADAVGTAFSAAVAQVEAPGPGQRPAARVTVWEAARPPAGPVTPRPARNLALGLLCGMVAGLGAMFVRYRLFNTRCDPAEAAAITDRPALGSIVFEPEAGRRPLIVHASPHSPRAEGFRQLRANLRFAAVDGGPHSIVITSSGPDEGRSTTCCNLAITLAQTGARVCLLEGDLRRPSFAGYLGVDAAAGLTSVLIGAANLDDVLQPWRTGPYLAAGNAGPSLAAGSSGPSLAVGSSGQAFAAGGRGWLGDGCVDVLPSGPIPPDPSALLGSRGMAELLDQLSQRYDLVLVDAPPLLATPDAAVLAGRAGGTLLVVRIGRTRRAQLRRATAALRSADARVLGTVLNMVPSRGLTDGSRGLFDAFPPLGRLARVELPVAGRSVVAGTAEADRQAEPVSLAFLPDQRSDGESLMTGATTR</sequence>